<evidence type="ECO:0000313" key="9">
    <source>
        <dbReference type="EMBL" id="QBQ75605.1"/>
    </source>
</evidence>
<evidence type="ECO:0000313" key="16">
    <source>
        <dbReference type="Proteomes" id="UP000301260"/>
    </source>
</evidence>
<evidence type="ECO:0000313" key="15">
    <source>
        <dbReference type="Proteomes" id="UP000299832"/>
    </source>
</evidence>
<dbReference type="EMBL" id="MK493325">
    <property type="protein sequence ID" value="QBQ75825.1"/>
    <property type="molecule type" value="Genomic_DNA"/>
</dbReference>
<evidence type="ECO:0000313" key="5">
    <source>
        <dbReference type="EMBL" id="AOO11085.1"/>
    </source>
</evidence>
<dbReference type="Proteomes" id="UP000224173">
    <property type="component" value="Segment"/>
</dbReference>
<accession>A0A1D7S993</accession>
<evidence type="ECO:0000313" key="7">
    <source>
        <dbReference type="EMBL" id="QBQ75162.1"/>
    </source>
</evidence>
<reference evidence="15 16" key="2">
    <citation type="submission" date="2019-02" db="EMBL/GenBank/DDBJ databases">
        <title>Diversity in Cyanophage Genomes from Southern New England Coastal Waters.</title>
        <authorList>
            <person name="Marston M.F."/>
        </authorList>
    </citation>
    <scope>NUCLEOTIDE SEQUENCE [LARGE SCALE GENOMIC DNA]</scope>
    <source>
        <strain evidence="7">RW_01_0115_WH8101</strain>
        <strain evidence="8">RW_03_0617</strain>
        <strain evidence="9">RW_22_0214</strain>
        <strain evidence="10">RW_62_0316</strain>
    </source>
</reference>
<dbReference type="EMBL" id="KX349289">
    <property type="protein sequence ID" value="AOO11085.1"/>
    <property type="molecule type" value="Genomic_DNA"/>
</dbReference>
<dbReference type="Proteomes" id="UP000301260">
    <property type="component" value="Segment"/>
</dbReference>
<evidence type="ECO:0000313" key="6">
    <source>
        <dbReference type="EMBL" id="AOO11310.1"/>
    </source>
</evidence>
<evidence type="ECO:0000313" key="3">
    <source>
        <dbReference type="EMBL" id="AOO10643.1"/>
    </source>
</evidence>
<dbReference type="EMBL" id="KX349287">
    <property type="protein sequence ID" value="AOO10643.1"/>
    <property type="molecule type" value="Genomic_DNA"/>
</dbReference>
<sequence length="76" mass="8396">MSRSTRPLKMKEAMQLILQNGASVTPGGKHLKVTHPLHERVFTLPRGGSNKRPTLSPGMSSELVKYLRQCKELAAV</sequence>
<organism evidence="1 13">
    <name type="scientific">Synechococcus phage S-RIM8</name>
    <dbReference type="NCBI Taxonomy" id="756278"/>
    <lineage>
        <taxon>Viruses</taxon>
        <taxon>Duplodnaviria</taxon>
        <taxon>Heunggongvirae</taxon>
        <taxon>Uroviricota</taxon>
        <taxon>Caudoviricetes</taxon>
        <taxon>Pantevenvirales</taxon>
        <taxon>Kyanoviridae</taxon>
        <taxon>Neptunevirus</taxon>
        <taxon>Neptunevirus srim18</taxon>
    </lineage>
</organism>
<evidence type="ECO:0000313" key="4">
    <source>
        <dbReference type="EMBL" id="AOO10864.1"/>
    </source>
</evidence>
<evidence type="ECO:0000313" key="14">
    <source>
        <dbReference type="Proteomes" id="UP000226351"/>
    </source>
</evidence>
<dbReference type="EMBL" id="KX349285">
    <property type="protein sequence ID" value="AOO10202.1"/>
    <property type="molecule type" value="Genomic_DNA"/>
</dbReference>
<dbReference type="Proteomes" id="UP000222384">
    <property type="component" value="Genome"/>
</dbReference>
<evidence type="ECO:0000313" key="13">
    <source>
        <dbReference type="Proteomes" id="UP000225361"/>
    </source>
</evidence>
<evidence type="ECO:0000313" key="2">
    <source>
        <dbReference type="EMBL" id="AOO10425.1"/>
    </source>
</evidence>
<dbReference type="EMBL" id="KX349286">
    <property type="protein sequence ID" value="AOO10425.1"/>
    <property type="molecule type" value="Genomic_DNA"/>
</dbReference>
<evidence type="ECO:0000313" key="1">
    <source>
        <dbReference type="EMBL" id="AOO10202.1"/>
    </source>
</evidence>
<dbReference type="Proteomes" id="UP000299832">
    <property type="component" value="Genome"/>
</dbReference>
<proteinExistence type="predicted"/>
<reference evidence="11 12" key="1">
    <citation type="journal article" date="2016" name="Environ. Microbiol.">
        <title>Genomic diversification of marine cyanophages into stable ecotypes.</title>
        <authorList>
            <person name="Marston M.F."/>
            <person name="Martiny J.B."/>
        </authorList>
    </citation>
    <scope>NUCLEOTIDE SEQUENCE [LARGE SCALE GENOMIC DNA]</scope>
    <source>
        <strain evidence="1">RW_01_0212_WH8101</strain>
        <strain evidence="2">RW_03_0807_WH8101</strain>
        <strain evidence="3">RW_06_0613</strain>
        <strain evidence="4">RW_08_0711</strain>
        <strain evidence="5">RW_22_0300</strain>
        <strain evidence="6">RW_25_1112</strain>
    </source>
</reference>
<dbReference type="EMBL" id="KX349290">
    <property type="protein sequence ID" value="AOO11310.1"/>
    <property type="molecule type" value="Genomic_DNA"/>
</dbReference>
<dbReference type="Proteomes" id="UP000223306">
    <property type="component" value="Segment"/>
</dbReference>
<dbReference type="Proteomes" id="UP000301580">
    <property type="component" value="Segment"/>
</dbReference>
<dbReference type="Proteomes" id="UP000225361">
    <property type="component" value="Segment"/>
</dbReference>
<dbReference type="EMBL" id="MK493322">
    <property type="protein sequence ID" value="QBQ75162.1"/>
    <property type="molecule type" value="Genomic_DNA"/>
</dbReference>
<dbReference type="Proteomes" id="UP000224174">
    <property type="component" value="Segment"/>
</dbReference>
<evidence type="ECO:0000313" key="12">
    <source>
        <dbReference type="Proteomes" id="UP000223306"/>
    </source>
</evidence>
<dbReference type="EMBL" id="KX349288">
    <property type="protein sequence ID" value="AOO10864.1"/>
    <property type="molecule type" value="Genomic_DNA"/>
</dbReference>
<gene>
    <name evidence="7" type="ORF">RW010115_055</name>
    <name evidence="1" type="ORF">RW01021201_054</name>
    <name evidence="8" type="ORF">RW030617_054</name>
    <name evidence="2" type="ORF">RW03080701_056</name>
    <name evidence="3" type="ORF">RW060613_055</name>
    <name evidence="4" type="ORF">RW080711_055</name>
    <name evidence="9" type="ORF">RW220214_055</name>
    <name evidence="5" type="ORF">RW220300_054</name>
    <name evidence="6" type="ORF">RW251112_055</name>
    <name evidence="10" type="ORF">RW620316_055</name>
</gene>
<dbReference type="EMBL" id="MK493323">
    <property type="protein sequence ID" value="QBQ75382.1"/>
    <property type="molecule type" value="Genomic_DNA"/>
</dbReference>
<keyword evidence="14" id="KW-1185">Reference proteome</keyword>
<dbReference type="Proteomes" id="UP000226351">
    <property type="component" value="Segment"/>
</dbReference>
<evidence type="ECO:0000313" key="10">
    <source>
        <dbReference type="EMBL" id="QBQ75825.1"/>
    </source>
</evidence>
<name>A0A1D7S993_9CAUD</name>
<dbReference type="EMBL" id="MK493324">
    <property type="protein sequence ID" value="QBQ75605.1"/>
    <property type="molecule type" value="Genomic_DNA"/>
</dbReference>
<evidence type="ECO:0000313" key="8">
    <source>
        <dbReference type="EMBL" id="QBQ75382.1"/>
    </source>
</evidence>
<dbReference type="Proteomes" id="UP000304735">
    <property type="component" value="Segment"/>
</dbReference>
<evidence type="ECO:0000313" key="11">
    <source>
        <dbReference type="Proteomes" id="UP000222384"/>
    </source>
</evidence>
<protein>
    <submittedName>
        <fullName evidence="1">Uncharacterized protein</fullName>
    </submittedName>
</protein>